<feature type="domain" description="Helicase ATP-binding" evidence="4">
    <location>
        <begin position="310"/>
        <end position="462"/>
    </location>
</feature>
<dbReference type="Pfam" id="PF00270">
    <property type="entry name" value="DEAD"/>
    <property type="match status" value="1"/>
</dbReference>
<dbReference type="InterPro" id="IPR011545">
    <property type="entry name" value="DEAD/DEAH_box_helicase_dom"/>
</dbReference>
<dbReference type="Proteomes" id="UP000309673">
    <property type="component" value="Unassembled WGS sequence"/>
</dbReference>
<feature type="domain" description="Helicase C-terminal" evidence="5">
    <location>
        <begin position="495"/>
        <end position="649"/>
    </location>
</feature>
<dbReference type="PANTHER" id="PTHR30580">
    <property type="entry name" value="PRIMOSOMAL PROTEIN N"/>
    <property type="match status" value="1"/>
</dbReference>
<evidence type="ECO:0000259" key="4">
    <source>
        <dbReference type="PROSITE" id="PS51192"/>
    </source>
</evidence>
<dbReference type="PROSITE" id="PS51192">
    <property type="entry name" value="HELICASE_ATP_BIND_1"/>
    <property type="match status" value="1"/>
</dbReference>
<dbReference type="SMART" id="SM00490">
    <property type="entry name" value="HELICc"/>
    <property type="match status" value="1"/>
</dbReference>
<evidence type="ECO:0000256" key="2">
    <source>
        <dbReference type="ARBA" id="ARBA00022840"/>
    </source>
</evidence>
<keyword evidence="6" id="KW-0347">Helicase</keyword>
<keyword evidence="6" id="KW-0378">Hydrolase</keyword>
<dbReference type="RefSeq" id="WP_136778076.1">
    <property type="nucleotide sequence ID" value="NZ_SUPK01000005.1"/>
</dbReference>
<keyword evidence="7" id="KW-1185">Reference proteome</keyword>
<comment type="caution">
    <text evidence="6">The sequence shown here is derived from an EMBL/GenBank/DDBJ whole genome shotgun (WGS) entry which is preliminary data.</text>
</comment>
<reference evidence="6 7" key="1">
    <citation type="submission" date="2019-04" db="EMBL/GenBank/DDBJ databases">
        <title>Cohnella sp. nov., isolated from soil.</title>
        <authorList>
            <person name="Kim W."/>
        </authorList>
    </citation>
    <scope>NUCLEOTIDE SEQUENCE [LARGE SCALE GENOMIC DNA]</scope>
    <source>
        <strain evidence="6 7">CAU 1483</strain>
    </source>
</reference>
<evidence type="ECO:0000313" key="6">
    <source>
        <dbReference type="EMBL" id="TJY41942.1"/>
    </source>
</evidence>
<dbReference type="SMART" id="SM00487">
    <property type="entry name" value="DEXDc"/>
    <property type="match status" value="1"/>
</dbReference>
<dbReference type="GO" id="GO:0006302">
    <property type="term" value="P:double-strand break repair"/>
    <property type="evidence" value="ECO:0007669"/>
    <property type="project" value="TreeGrafter"/>
</dbReference>
<dbReference type="GO" id="GO:0005524">
    <property type="term" value="F:ATP binding"/>
    <property type="evidence" value="ECO:0007669"/>
    <property type="project" value="UniProtKB-KW"/>
</dbReference>
<proteinExistence type="predicted"/>
<evidence type="ECO:0000313" key="7">
    <source>
        <dbReference type="Proteomes" id="UP000309673"/>
    </source>
</evidence>
<dbReference type="GO" id="GO:0003677">
    <property type="term" value="F:DNA binding"/>
    <property type="evidence" value="ECO:0007669"/>
    <property type="project" value="UniProtKB-KW"/>
</dbReference>
<dbReference type="PROSITE" id="PS51194">
    <property type="entry name" value="HELICASE_CTER"/>
    <property type="match status" value="1"/>
</dbReference>
<dbReference type="AlphaFoldDB" id="A0A4U0FF26"/>
<sequence>MKVLVYAVETKDSRRAWWSVAPEVDKRYWKNVAFREGVVAGWGEQAAAKPARPEGVVALKERLPLGIAESACSRLAELWKSGSYSSSMGDDMRAAIRAAWEEAGEAERSGAESEVELWDHESVSEAGFEQGRALAVQARELAERLRGKSLLQAELTAMLGDGRGFAGEIMQVMQLAALLGAVQMYPAVTPAGSKPVRFRLRHGEGKPAALRCGRCGSGEERLRRTHCASCGRWCAYCEACLTMGRCRECALLIVGLPAPDRPLNREGELPADRLADRWKLSPAQSTAAAAALAFMYREPRKRSLSPFWKLSSSSDSRAFLIWAVTGAGKTEMIFPLLDAVLAAGGKAAIGTPRRDVVLELAPRLAKAFPQFRHTVLYGGSEDRFDAGDLTVATTHQLIRFRQAFDLIVIDELDAFPYHNDPMLHFAAANSRKRDGTTVLLSATPPSELQKQARRGKLAHARVPVRFHRRPLPVPKRLTVPPIMRWLQRRRIPSRLFKEIKESVRRGAQLFLFVPYIREIEPLVQCLRRCAVGFDLERDTIEGTSSQDPDRGGKVTAFRDRRIRILVTTTILERGVTIAKSDVFVLDADKPLFDASSLVQMAGRAGRSADDPEGLVFFAASAWTATQKQAARQIKEMNAYARRNGYLSSE</sequence>
<dbReference type="OrthoDB" id="2077914at2"/>
<dbReference type="GO" id="GO:0043138">
    <property type="term" value="F:3'-5' DNA helicase activity"/>
    <property type="evidence" value="ECO:0007669"/>
    <property type="project" value="TreeGrafter"/>
</dbReference>
<dbReference type="EMBL" id="SUPK01000005">
    <property type="protein sequence ID" value="TJY41942.1"/>
    <property type="molecule type" value="Genomic_DNA"/>
</dbReference>
<protein>
    <submittedName>
        <fullName evidence="6">DEAD/DEAH box helicase</fullName>
    </submittedName>
</protein>
<keyword evidence="1" id="KW-0547">Nucleotide-binding</keyword>
<dbReference type="InterPro" id="IPR027417">
    <property type="entry name" value="P-loop_NTPase"/>
</dbReference>
<dbReference type="GO" id="GO:0006270">
    <property type="term" value="P:DNA replication initiation"/>
    <property type="evidence" value="ECO:0007669"/>
    <property type="project" value="TreeGrafter"/>
</dbReference>
<keyword evidence="3" id="KW-0238">DNA-binding</keyword>
<dbReference type="Pfam" id="PF00271">
    <property type="entry name" value="Helicase_C"/>
    <property type="match status" value="1"/>
</dbReference>
<organism evidence="6 7">
    <name type="scientific">Cohnella pontilimi</name>
    <dbReference type="NCBI Taxonomy" id="2564100"/>
    <lineage>
        <taxon>Bacteria</taxon>
        <taxon>Bacillati</taxon>
        <taxon>Bacillota</taxon>
        <taxon>Bacilli</taxon>
        <taxon>Bacillales</taxon>
        <taxon>Paenibacillaceae</taxon>
        <taxon>Cohnella</taxon>
    </lineage>
</organism>
<keyword evidence="2" id="KW-0067">ATP-binding</keyword>
<dbReference type="GO" id="GO:0006310">
    <property type="term" value="P:DNA recombination"/>
    <property type="evidence" value="ECO:0007669"/>
    <property type="project" value="TreeGrafter"/>
</dbReference>
<dbReference type="InterPro" id="IPR014001">
    <property type="entry name" value="Helicase_ATP-bd"/>
</dbReference>
<dbReference type="InterPro" id="IPR001650">
    <property type="entry name" value="Helicase_C-like"/>
</dbReference>
<name>A0A4U0FF26_9BACL</name>
<evidence type="ECO:0000256" key="3">
    <source>
        <dbReference type="ARBA" id="ARBA00023125"/>
    </source>
</evidence>
<evidence type="ECO:0000256" key="1">
    <source>
        <dbReference type="ARBA" id="ARBA00022741"/>
    </source>
</evidence>
<dbReference type="SUPFAM" id="SSF52540">
    <property type="entry name" value="P-loop containing nucleoside triphosphate hydrolases"/>
    <property type="match status" value="1"/>
</dbReference>
<dbReference type="Gene3D" id="3.40.50.300">
    <property type="entry name" value="P-loop containing nucleotide triphosphate hydrolases"/>
    <property type="match status" value="2"/>
</dbReference>
<gene>
    <name evidence="6" type="ORF">E5161_12150</name>
</gene>
<evidence type="ECO:0000259" key="5">
    <source>
        <dbReference type="PROSITE" id="PS51194"/>
    </source>
</evidence>
<accession>A0A4U0FF26</accession>
<dbReference type="PANTHER" id="PTHR30580:SF1">
    <property type="entry name" value="COMF OPERON PROTEIN 1"/>
    <property type="match status" value="1"/>
</dbReference>